<accession>A0ACB8SVC6</accession>
<comment type="caution">
    <text evidence="1">The sequence shown here is derived from an EMBL/GenBank/DDBJ whole genome shotgun (WGS) entry which is preliminary data.</text>
</comment>
<proteinExistence type="predicted"/>
<protein>
    <submittedName>
        <fullName evidence="1">Uncharacterized protein</fullName>
    </submittedName>
</protein>
<dbReference type="Proteomes" id="UP000814140">
    <property type="component" value="Unassembled WGS sequence"/>
</dbReference>
<gene>
    <name evidence="1" type="ORF">BV25DRAFT_1828317</name>
</gene>
<dbReference type="EMBL" id="MU277222">
    <property type="protein sequence ID" value="KAI0059910.1"/>
    <property type="molecule type" value="Genomic_DNA"/>
</dbReference>
<organism evidence="1 2">
    <name type="scientific">Artomyces pyxidatus</name>
    <dbReference type="NCBI Taxonomy" id="48021"/>
    <lineage>
        <taxon>Eukaryota</taxon>
        <taxon>Fungi</taxon>
        <taxon>Dikarya</taxon>
        <taxon>Basidiomycota</taxon>
        <taxon>Agaricomycotina</taxon>
        <taxon>Agaricomycetes</taxon>
        <taxon>Russulales</taxon>
        <taxon>Auriscalpiaceae</taxon>
        <taxon>Artomyces</taxon>
    </lineage>
</organism>
<evidence type="ECO:0000313" key="1">
    <source>
        <dbReference type="EMBL" id="KAI0059910.1"/>
    </source>
</evidence>
<evidence type="ECO:0000313" key="2">
    <source>
        <dbReference type="Proteomes" id="UP000814140"/>
    </source>
</evidence>
<sequence>MSAQGQPISGKTVAEHNSRQSCWIIVHGHVYDVTEFLDEHPGGSKIILKYAGKDATQEYEPIHPPNAISDNLPKEKCLGPVDMGTVQKVEVKITDEEKARLARVEARPSLSEILNLHDFEAIAKLVMPEKAWAYYSSASDDEITNRENHAAYHRLWFRPRVLRDVTHVDWSTRILGHQTTMPVYITATALGKLGHPDGELNLTRSAAKHGVIQMIPTLASCSFDEIVDAAQPNQVQFLQLYVNKDREVTKRIVQHAEKRGIKALFITVDAPQLGRREKDMRMKFEADDPHEVSKSGDKVDRSQGAAKAITGFIDPGLKWSDIPWFQSITKMPLILKGVQTWEDALEAYDRGLAGVVLSNHGGRQLDFARSGIEVLVEVVEKLKEKRGVTLPNERFQVFVDGGVRRATDVLKAIALGATAVGVGRPFLYAFSAYGQDGVDKALQILHDEFEMNLRLLGANTLKDVVPDMVDTSNIHSHVVAVPGDRLYDNNYESMQTARLREIKAKL</sequence>
<name>A0ACB8SVC6_9AGAM</name>
<reference evidence="1" key="1">
    <citation type="submission" date="2021-03" db="EMBL/GenBank/DDBJ databases">
        <authorList>
            <consortium name="DOE Joint Genome Institute"/>
            <person name="Ahrendt S."/>
            <person name="Looney B.P."/>
            <person name="Miyauchi S."/>
            <person name="Morin E."/>
            <person name="Drula E."/>
            <person name="Courty P.E."/>
            <person name="Chicoki N."/>
            <person name="Fauchery L."/>
            <person name="Kohler A."/>
            <person name="Kuo A."/>
            <person name="Labutti K."/>
            <person name="Pangilinan J."/>
            <person name="Lipzen A."/>
            <person name="Riley R."/>
            <person name="Andreopoulos W."/>
            <person name="He G."/>
            <person name="Johnson J."/>
            <person name="Barry K.W."/>
            <person name="Grigoriev I.V."/>
            <person name="Nagy L."/>
            <person name="Hibbett D."/>
            <person name="Henrissat B."/>
            <person name="Matheny P.B."/>
            <person name="Labbe J."/>
            <person name="Martin F."/>
        </authorList>
    </citation>
    <scope>NUCLEOTIDE SEQUENCE</scope>
    <source>
        <strain evidence="1">HHB10654</strain>
    </source>
</reference>
<keyword evidence="2" id="KW-1185">Reference proteome</keyword>
<reference evidence="1" key="2">
    <citation type="journal article" date="2022" name="New Phytol.">
        <title>Evolutionary transition to the ectomycorrhizal habit in the genomes of a hyperdiverse lineage of mushroom-forming fungi.</title>
        <authorList>
            <person name="Looney B."/>
            <person name="Miyauchi S."/>
            <person name="Morin E."/>
            <person name="Drula E."/>
            <person name="Courty P.E."/>
            <person name="Kohler A."/>
            <person name="Kuo A."/>
            <person name="LaButti K."/>
            <person name="Pangilinan J."/>
            <person name="Lipzen A."/>
            <person name="Riley R."/>
            <person name="Andreopoulos W."/>
            <person name="He G."/>
            <person name="Johnson J."/>
            <person name="Nolan M."/>
            <person name="Tritt A."/>
            <person name="Barry K.W."/>
            <person name="Grigoriev I.V."/>
            <person name="Nagy L.G."/>
            <person name="Hibbett D."/>
            <person name="Henrissat B."/>
            <person name="Matheny P.B."/>
            <person name="Labbe J."/>
            <person name="Martin F.M."/>
        </authorList>
    </citation>
    <scope>NUCLEOTIDE SEQUENCE</scope>
    <source>
        <strain evidence="1">HHB10654</strain>
    </source>
</reference>